<dbReference type="InterPro" id="IPR012337">
    <property type="entry name" value="RNaseH-like_sf"/>
</dbReference>
<dbReference type="CDD" id="cd06222">
    <property type="entry name" value="RNase_H_like"/>
    <property type="match status" value="1"/>
</dbReference>
<proteinExistence type="predicted"/>
<organism evidence="2 3">
    <name type="scientific">Crotalaria pallida</name>
    <name type="common">Smooth rattlebox</name>
    <name type="synonym">Crotalaria striata</name>
    <dbReference type="NCBI Taxonomy" id="3830"/>
    <lineage>
        <taxon>Eukaryota</taxon>
        <taxon>Viridiplantae</taxon>
        <taxon>Streptophyta</taxon>
        <taxon>Embryophyta</taxon>
        <taxon>Tracheophyta</taxon>
        <taxon>Spermatophyta</taxon>
        <taxon>Magnoliopsida</taxon>
        <taxon>eudicotyledons</taxon>
        <taxon>Gunneridae</taxon>
        <taxon>Pentapetalae</taxon>
        <taxon>rosids</taxon>
        <taxon>fabids</taxon>
        <taxon>Fabales</taxon>
        <taxon>Fabaceae</taxon>
        <taxon>Papilionoideae</taxon>
        <taxon>50 kb inversion clade</taxon>
        <taxon>genistoids sensu lato</taxon>
        <taxon>core genistoids</taxon>
        <taxon>Crotalarieae</taxon>
        <taxon>Crotalaria</taxon>
    </lineage>
</organism>
<dbReference type="InterPro" id="IPR002156">
    <property type="entry name" value="RNaseH_domain"/>
</dbReference>
<protein>
    <recommendedName>
        <fullName evidence="1">RNase H type-1 domain-containing protein</fullName>
    </recommendedName>
</protein>
<accession>A0AAN9F535</accession>
<dbReference type="InterPro" id="IPR053151">
    <property type="entry name" value="RNase_H-like"/>
</dbReference>
<evidence type="ECO:0000259" key="1">
    <source>
        <dbReference type="Pfam" id="PF13456"/>
    </source>
</evidence>
<dbReference type="GO" id="GO:0003676">
    <property type="term" value="F:nucleic acid binding"/>
    <property type="evidence" value="ECO:0007669"/>
    <property type="project" value="InterPro"/>
</dbReference>
<keyword evidence="3" id="KW-1185">Reference proteome</keyword>
<dbReference type="Gene3D" id="3.30.420.10">
    <property type="entry name" value="Ribonuclease H-like superfamily/Ribonuclease H"/>
    <property type="match status" value="1"/>
</dbReference>
<dbReference type="AlphaFoldDB" id="A0AAN9F535"/>
<dbReference type="InterPro" id="IPR036397">
    <property type="entry name" value="RNaseH_sf"/>
</dbReference>
<comment type="caution">
    <text evidence="2">The sequence shown here is derived from an EMBL/GenBank/DDBJ whole genome shotgun (WGS) entry which is preliminary data.</text>
</comment>
<sequence length="203" mass="23140">MEGPESILHCLRNCDEVFPFWDKVVKLDHWSRFFSINLDSWLRMNLKEDGIGHDNLDWLLFFGVTIWMIWKDRNRLVSERHTDMSTVLFFQVLNYLHTIERALENESLITTLKKEVTIGWVCPNSGVFKLNTDGSVHDPNNVAACGGLIPDYTGSFMRGFTCNVGVSSAIQAKLWGLYWGLMIAKDMGIQNLSVELDSSSAIC</sequence>
<gene>
    <name evidence="2" type="ORF">RIF29_20214</name>
</gene>
<name>A0AAN9F535_CROPI</name>
<evidence type="ECO:0000313" key="3">
    <source>
        <dbReference type="Proteomes" id="UP001372338"/>
    </source>
</evidence>
<dbReference type="EMBL" id="JAYWIO010000004">
    <property type="protein sequence ID" value="KAK7267538.1"/>
    <property type="molecule type" value="Genomic_DNA"/>
</dbReference>
<dbReference type="InterPro" id="IPR044730">
    <property type="entry name" value="RNase_H-like_dom_plant"/>
</dbReference>
<dbReference type="SUPFAM" id="SSF53098">
    <property type="entry name" value="Ribonuclease H-like"/>
    <property type="match status" value="1"/>
</dbReference>
<dbReference type="Pfam" id="PF13456">
    <property type="entry name" value="RVT_3"/>
    <property type="match status" value="1"/>
</dbReference>
<dbReference type="Proteomes" id="UP001372338">
    <property type="component" value="Unassembled WGS sequence"/>
</dbReference>
<dbReference type="PANTHER" id="PTHR47723:SF13">
    <property type="entry name" value="PUTATIVE-RELATED"/>
    <property type="match status" value="1"/>
</dbReference>
<dbReference type="GO" id="GO:0004523">
    <property type="term" value="F:RNA-DNA hybrid ribonuclease activity"/>
    <property type="evidence" value="ECO:0007669"/>
    <property type="project" value="InterPro"/>
</dbReference>
<dbReference type="PANTHER" id="PTHR47723">
    <property type="entry name" value="OS05G0353850 PROTEIN"/>
    <property type="match status" value="1"/>
</dbReference>
<evidence type="ECO:0000313" key="2">
    <source>
        <dbReference type="EMBL" id="KAK7267538.1"/>
    </source>
</evidence>
<reference evidence="2 3" key="1">
    <citation type="submission" date="2024-01" db="EMBL/GenBank/DDBJ databases">
        <title>The genomes of 5 underutilized Papilionoideae crops provide insights into root nodulation and disease resistanc.</title>
        <authorList>
            <person name="Yuan L."/>
        </authorList>
    </citation>
    <scope>NUCLEOTIDE SEQUENCE [LARGE SCALE GENOMIC DNA]</scope>
    <source>
        <strain evidence="2">ZHUSHIDOU_FW_LH</strain>
        <tissue evidence="2">Leaf</tissue>
    </source>
</reference>
<feature type="domain" description="RNase H type-1" evidence="1">
    <location>
        <begin position="131"/>
        <end position="200"/>
    </location>
</feature>